<dbReference type="Pfam" id="PF01259">
    <property type="entry name" value="SAICAR_synt"/>
    <property type="match status" value="1"/>
</dbReference>
<evidence type="ECO:0000256" key="8">
    <source>
        <dbReference type="HAMAP-Rule" id="MF_00137"/>
    </source>
</evidence>
<dbReference type="PANTHER" id="PTHR43700:SF1">
    <property type="entry name" value="PHOSPHORIBOSYLAMINOIMIDAZOLE-SUCCINOCARBOXAMIDE SYNTHASE"/>
    <property type="match status" value="1"/>
</dbReference>
<dbReference type="PROSITE" id="PS01058">
    <property type="entry name" value="SAICAR_SYNTHETASE_2"/>
    <property type="match status" value="1"/>
</dbReference>
<keyword evidence="5 8" id="KW-0658">Purine biosynthesis</keyword>
<gene>
    <name evidence="8" type="primary">purC</name>
    <name evidence="10" type="ORF">F4X14_09585</name>
</gene>
<dbReference type="GO" id="GO:0005737">
    <property type="term" value="C:cytoplasm"/>
    <property type="evidence" value="ECO:0007669"/>
    <property type="project" value="TreeGrafter"/>
</dbReference>
<feature type="domain" description="SAICAR synthetase/ADE2 N-terminal" evidence="9">
    <location>
        <begin position="23"/>
        <end position="267"/>
    </location>
</feature>
<dbReference type="GO" id="GO:0005524">
    <property type="term" value="F:ATP binding"/>
    <property type="evidence" value="ECO:0007669"/>
    <property type="project" value="UniProtKB-KW"/>
</dbReference>
<evidence type="ECO:0000259" key="9">
    <source>
        <dbReference type="Pfam" id="PF01259"/>
    </source>
</evidence>
<dbReference type="GO" id="GO:0006189">
    <property type="term" value="P:'de novo' IMP biosynthetic process"/>
    <property type="evidence" value="ECO:0007669"/>
    <property type="project" value="UniProtKB-UniRule"/>
</dbReference>
<evidence type="ECO:0000256" key="7">
    <source>
        <dbReference type="ARBA" id="ARBA00048475"/>
    </source>
</evidence>
<proteinExistence type="inferred from homology"/>
<evidence type="ECO:0000256" key="4">
    <source>
        <dbReference type="ARBA" id="ARBA00022741"/>
    </source>
</evidence>
<dbReference type="Gene3D" id="3.30.200.20">
    <property type="entry name" value="Phosphorylase Kinase, domain 1"/>
    <property type="match status" value="1"/>
</dbReference>
<evidence type="ECO:0000256" key="2">
    <source>
        <dbReference type="ARBA" id="ARBA00010190"/>
    </source>
</evidence>
<organism evidence="10">
    <name type="scientific">Caldilineaceae bacterium SB0661_bin_32</name>
    <dbReference type="NCBI Taxonomy" id="2605255"/>
    <lineage>
        <taxon>Bacteria</taxon>
        <taxon>Bacillati</taxon>
        <taxon>Chloroflexota</taxon>
        <taxon>Caldilineae</taxon>
        <taxon>Caldilineales</taxon>
        <taxon>Caldilineaceae</taxon>
    </lineage>
</organism>
<dbReference type="EC" id="6.3.2.6" evidence="8"/>
<dbReference type="PANTHER" id="PTHR43700">
    <property type="entry name" value="PHOSPHORIBOSYLAMINOIMIDAZOLE-SUCCINOCARBOXAMIDE SYNTHASE"/>
    <property type="match status" value="1"/>
</dbReference>
<evidence type="ECO:0000256" key="3">
    <source>
        <dbReference type="ARBA" id="ARBA00022598"/>
    </source>
</evidence>
<dbReference type="NCBIfam" id="NF009251">
    <property type="entry name" value="PRK12607.1"/>
    <property type="match status" value="1"/>
</dbReference>
<keyword evidence="6 8" id="KW-0067">ATP-binding</keyword>
<dbReference type="UniPathway" id="UPA00074">
    <property type="reaction ID" value="UER00131"/>
</dbReference>
<name>A0A6B1D6Y7_9CHLR</name>
<keyword evidence="4 8" id="KW-0547">Nucleotide-binding</keyword>
<comment type="caution">
    <text evidence="10">The sequence shown here is derived from an EMBL/GenBank/DDBJ whole genome shotgun (WGS) entry which is preliminary data.</text>
</comment>
<dbReference type="InterPro" id="IPR018236">
    <property type="entry name" value="SAICAR_synthetase_CS"/>
</dbReference>
<dbReference type="HAMAP" id="MF_00137">
    <property type="entry name" value="SAICAR_synth"/>
    <property type="match status" value="1"/>
</dbReference>
<accession>A0A6B1D6Y7</accession>
<dbReference type="InterPro" id="IPR028923">
    <property type="entry name" value="SAICAR_synt/ADE2_N"/>
</dbReference>
<dbReference type="GO" id="GO:0004639">
    <property type="term" value="F:phosphoribosylaminoimidazolesuccinocarboxamide synthase activity"/>
    <property type="evidence" value="ECO:0007669"/>
    <property type="project" value="UniProtKB-UniRule"/>
</dbReference>
<dbReference type="SUPFAM" id="SSF56104">
    <property type="entry name" value="SAICAR synthase-like"/>
    <property type="match status" value="1"/>
</dbReference>
<evidence type="ECO:0000256" key="6">
    <source>
        <dbReference type="ARBA" id="ARBA00022840"/>
    </source>
</evidence>
<evidence type="ECO:0000313" key="10">
    <source>
        <dbReference type="EMBL" id="MYC95212.1"/>
    </source>
</evidence>
<comment type="pathway">
    <text evidence="1 8">Purine metabolism; IMP biosynthesis via de novo pathway; 5-amino-1-(5-phospho-D-ribosyl)imidazole-4-carboxamide from 5-amino-1-(5-phospho-D-ribosyl)imidazole-4-carboxylate: step 1/2.</text>
</comment>
<comment type="similarity">
    <text evidence="2 8">Belongs to the SAICAR synthetase family.</text>
</comment>
<dbReference type="EMBL" id="VXMH01000048">
    <property type="protein sequence ID" value="MYC95212.1"/>
    <property type="molecule type" value="Genomic_DNA"/>
</dbReference>
<dbReference type="CDD" id="cd01414">
    <property type="entry name" value="SAICAR_synt_Sc"/>
    <property type="match status" value="1"/>
</dbReference>
<protein>
    <recommendedName>
        <fullName evidence="8">Phosphoribosylaminoimidazole-succinocarboxamide synthase</fullName>
        <ecNumber evidence="8">6.3.2.6</ecNumber>
    </recommendedName>
    <alternativeName>
        <fullName evidence="8">SAICAR synthetase</fullName>
    </alternativeName>
</protein>
<keyword evidence="3 8" id="KW-0436">Ligase</keyword>
<dbReference type="Gene3D" id="3.30.470.20">
    <property type="entry name" value="ATP-grasp fold, B domain"/>
    <property type="match status" value="1"/>
</dbReference>
<comment type="catalytic activity">
    <reaction evidence="7 8">
        <text>5-amino-1-(5-phospho-D-ribosyl)imidazole-4-carboxylate + L-aspartate + ATP = (2S)-2-[5-amino-1-(5-phospho-beta-D-ribosyl)imidazole-4-carboxamido]succinate + ADP + phosphate + 2 H(+)</text>
        <dbReference type="Rhea" id="RHEA:22628"/>
        <dbReference type="ChEBI" id="CHEBI:15378"/>
        <dbReference type="ChEBI" id="CHEBI:29991"/>
        <dbReference type="ChEBI" id="CHEBI:30616"/>
        <dbReference type="ChEBI" id="CHEBI:43474"/>
        <dbReference type="ChEBI" id="CHEBI:58443"/>
        <dbReference type="ChEBI" id="CHEBI:77657"/>
        <dbReference type="ChEBI" id="CHEBI:456216"/>
        <dbReference type="EC" id="6.3.2.6"/>
    </reaction>
</comment>
<evidence type="ECO:0000256" key="5">
    <source>
        <dbReference type="ARBA" id="ARBA00022755"/>
    </source>
</evidence>
<sequence>MDNGSLTETFPGLDLDFLGPKSSGKVRDIYERDDQLILITTDRLSAFDHILGLVPFKGQALNQLAQFWFEETRDIVANHFLESPDPNVSIGRKCRPLPVEVVVRGYISGVTKTSLWYRYSQGERLIYGMEFPDGMTKNDRLPQPIITPTTKAEKGGHDELITSREIVEKGLVEADLWERVCDAALALFARGQEMAARGGLLLVDTKYEFGLAGDGELLLIDEIHTPDSSRFWTETSYEELLAGSAQKEGKGMERLEPENYDKEFVRLAYAERGYIGDGQPPPLAADLAAQASRRYIGCYEFLTGRPFVAGETPVADRVAGTLRTRFGRQ</sequence>
<dbReference type="AlphaFoldDB" id="A0A6B1D6Y7"/>
<evidence type="ECO:0000256" key="1">
    <source>
        <dbReference type="ARBA" id="ARBA00004672"/>
    </source>
</evidence>
<reference evidence="10" key="1">
    <citation type="submission" date="2019-09" db="EMBL/GenBank/DDBJ databases">
        <title>Characterisation of the sponge microbiome using genome-centric metagenomics.</title>
        <authorList>
            <person name="Engelberts J.P."/>
            <person name="Robbins S.J."/>
            <person name="De Goeij J.M."/>
            <person name="Aranda M."/>
            <person name="Bell S.C."/>
            <person name="Webster N.S."/>
        </authorList>
    </citation>
    <scope>NUCLEOTIDE SEQUENCE</scope>
    <source>
        <strain evidence="10">SB0661_bin_32</strain>
    </source>
</reference>